<organism evidence="1 2">
    <name type="scientific">Marinomonas balearica</name>
    <dbReference type="NCBI Taxonomy" id="491947"/>
    <lineage>
        <taxon>Bacteria</taxon>
        <taxon>Pseudomonadati</taxon>
        <taxon>Pseudomonadota</taxon>
        <taxon>Gammaproteobacteria</taxon>
        <taxon>Oceanospirillales</taxon>
        <taxon>Oceanospirillaceae</taxon>
        <taxon>Marinomonas</taxon>
    </lineage>
</organism>
<evidence type="ECO:0000313" key="1">
    <source>
        <dbReference type="EMBL" id="TDO95776.1"/>
    </source>
</evidence>
<dbReference type="EMBL" id="SNXC01000015">
    <property type="protein sequence ID" value="TDO95776.1"/>
    <property type="molecule type" value="Genomic_DNA"/>
</dbReference>
<evidence type="ECO:0000313" key="2">
    <source>
        <dbReference type="Proteomes" id="UP000294656"/>
    </source>
</evidence>
<protein>
    <submittedName>
        <fullName evidence="1">Uncharacterized protein</fullName>
    </submittedName>
</protein>
<keyword evidence="2" id="KW-1185">Reference proteome</keyword>
<comment type="caution">
    <text evidence="1">The sequence shown here is derived from an EMBL/GenBank/DDBJ whole genome shotgun (WGS) entry which is preliminary data.</text>
</comment>
<sequence length="193" mass="20730">MQHYSFNIECLETMSDRTKKQSTTLSVVRSRLLSAIMIVLSMLSLPASSSGTVKMPFAIPEDALGVVSIKSPTVGSLLYLRGLAGKGDFVRKDSSFLCYRSTIRIAAGDFNGEGISIRGAEPIVLVVYDEGAVEKLRQGDEIVSEDYEVSVVGQPHGDMEIISGLSLSHGFVLNPGEWSLSSLLGINEDPVGC</sequence>
<accession>A0A4R6M434</accession>
<name>A0A4R6M434_9GAMM</name>
<dbReference type="OrthoDB" id="6105117at2"/>
<gene>
    <name evidence="1" type="ORF">DFP79_3132</name>
</gene>
<dbReference type="RefSeq" id="WP_133504849.1">
    <property type="nucleotide sequence ID" value="NZ_SNXC01000015.1"/>
</dbReference>
<reference evidence="1 2" key="1">
    <citation type="submission" date="2019-03" db="EMBL/GenBank/DDBJ databases">
        <title>Genomic Encyclopedia of Type Strains, Phase III (KMG-III): the genomes of soil and plant-associated and newly described type strains.</title>
        <authorList>
            <person name="Whitman W."/>
        </authorList>
    </citation>
    <scope>NUCLEOTIDE SEQUENCE [LARGE SCALE GENOMIC DNA]</scope>
    <source>
        <strain evidence="1 2">CECT 7378</strain>
    </source>
</reference>
<dbReference type="Proteomes" id="UP000294656">
    <property type="component" value="Unassembled WGS sequence"/>
</dbReference>
<dbReference type="AlphaFoldDB" id="A0A4R6M434"/>
<proteinExistence type="predicted"/>